<sequence length="401" mass="45962">MDQNDWGQARWKKEVLPSKMTGSSALGEDVLCFQTPRQNDLNEDLFVGRLWSPPVVSISRNPRLNDKMNVIDLKCLTFSYNMFSGYPNMQVKQVPSLALLKRQRGIHRILLGGYLLMDQSLSCDFDNILIPLCNWQHDLNDWRGRWKHWISPTDNHNQLGDKHLCLELNKEDSNDDFTEASDLTVRLWSQLIRIKKLSEQQKPKCLSLSYHLDNGLLQNPTDDQSQPKLSVLMRREGFFIPIHQILYPNLIFLIINLSTAIVDSSSTYMVLSDQSKVFSNYQSYQSLLDCNFTDSSMCKWSNDQNNWPVNWELESTDRFSTSVNQESSGLICLDATKSIQPMDLSARLFSSLMSSTFNNLCLKLVYTIVISSLTSSMDSSEILTDGISTMPKLSLLRRQMG</sequence>
<dbReference type="EMBL" id="UZAI01001308">
    <property type="protein sequence ID" value="VDO60516.1"/>
    <property type="molecule type" value="Genomic_DNA"/>
</dbReference>
<keyword evidence="2" id="KW-1185">Reference proteome</keyword>
<evidence type="ECO:0000313" key="2">
    <source>
        <dbReference type="Proteomes" id="UP000277204"/>
    </source>
</evidence>
<accession>A0A183LK79</accession>
<reference evidence="1 2" key="1">
    <citation type="submission" date="2018-11" db="EMBL/GenBank/DDBJ databases">
        <authorList>
            <consortium name="Pathogen Informatics"/>
        </authorList>
    </citation>
    <scope>NUCLEOTIDE SEQUENCE [LARGE SCALE GENOMIC DNA]</scope>
    <source>
        <strain evidence="1 2">Zambia</strain>
    </source>
</reference>
<gene>
    <name evidence="1" type="ORF">SMRZ_LOCUS4204</name>
</gene>
<proteinExistence type="predicted"/>
<dbReference type="PROSITE" id="PS50060">
    <property type="entry name" value="MAM_2"/>
    <property type="match status" value="1"/>
</dbReference>
<organism evidence="1 2">
    <name type="scientific">Schistosoma margrebowiei</name>
    <dbReference type="NCBI Taxonomy" id="48269"/>
    <lineage>
        <taxon>Eukaryota</taxon>
        <taxon>Metazoa</taxon>
        <taxon>Spiralia</taxon>
        <taxon>Lophotrochozoa</taxon>
        <taxon>Platyhelminthes</taxon>
        <taxon>Trematoda</taxon>
        <taxon>Digenea</taxon>
        <taxon>Strigeidida</taxon>
        <taxon>Schistosomatoidea</taxon>
        <taxon>Schistosomatidae</taxon>
        <taxon>Schistosoma</taxon>
    </lineage>
</organism>
<dbReference type="Gene3D" id="2.60.120.200">
    <property type="match status" value="1"/>
</dbReference>
<dbReference type="GO" id="GO:0016020">
    <property type="term" value="C:membrane"/>
    <property type="evidence" value="ECO:0007669"/>
    <property type="project" value="InterPro"/>
</dbReference>
<dbReference type="Proteomes" id="UP000277204">
    <property type="component" value="Unassembled WGS sequence"/>
</dbReference>
<dbReference type="AlphaFoldDB" id="A0A183LK79"/>
<evidence type="ECO:0000313" key="1">
    <source>
        <dbReference type="EMBL" id="VDO60516.1"/>
    </source>
</evidence>
<dbReference type="InterPro" id="IPR000998">
    <property type="entry name" value="MAM_dom"/>
</dbReference>
<protein>
    <submittedName>
        <fullName evidence="1">Uncharacterized protein</fullName>
    </submittedName>
</protein>
<name>A0A183LK79_9TREM</name>